<name>A0A5B8WPN3_9CAUD</name>
<evidence type="ECO:0000313" key="1">
    <source>
        <dbReference type="EMBL" id="QED11648.1"/>
    </source>
</evidence>
<keyword evidence="2" id="KW-1185">Reference proteome</keyword>
<dbReference type="Proteomes" id="UP000321915">
    <property type="component" value="Segment"/>
</dbReference>
<dbReference type="RefSeq" id="YP_010660525.1">
    <property type="nucleotide sequence ID" value="NC_070877.1"/>
</dbReference>
<sequence>MSQRIDPFDRDMRPRVTLVRKDNAVEVFVQELVRLTFGGK</sequence>
<gene>
    <name evidence="1" type="primary">159</name>
    <name evidence="1" type="ORF">SEA_QUI_159</name>
</gene>
<proteinExistence type="predicted"/>
<dbReference type="EMBL" id="MN183282">
    <property type="protein sequence ID" value="QED11648.1"/>
    <property type="molecule type" value="Genomic_DNA"/>
</dbReference>
<accession>A0A5B8WPN3</accession>
<dbReference type="GeneID" id="77936520"/>
<organism evidence="1 2">
    <name type="scientific">Arthrobacter phage Qui</name>
    <dbReference type="NCBI Taxonomy" id="2603260"/>
    <lineage>
        <taxon>Viruses</taxon>
        <taxon>Duplodnaviria</taxon>
        <taxon>Heunggongvirae</taxon>
        <taxon>Uroviricota</taxon>
        <taxon>Caudoviricetes</taxon>
        <taxon>Quivirus</taxon>
        <taxon>Quivirus qui</taxon>
    </lineage>
</organism>
<protein>
    <submittedName>
        <fullName evidence="1">Uncharacterized protein</fullName>
    </submittedName>
</protein>
<reference evidence="1 2" key="1">
    <citation type="submission" date="2019-07" db="EMBL/GenBank/DDBJ databases">
        <authorList>
            <person name="Abdullah A."/>
            <person name="Lima G.C."/>
            <person name="Cuneo C.K."/>
            <person name="Ennest D.C."/>
            <person name="Fritz K.J."/>
            <person name="Johnson B.T."/>
            <person name="Larson S.M."/>
            <person name="Lemunyete M.N."/>
            <person name="Murray M.B."/>
            <person name="Osmond D.E."/>
            <person name="Patras K.A."/>
            <person name="Ransibrahmanakul S."/>
            <person name="Simpson K.A."/>
            <person name="Thull B.S."/>
            <person name="Wetzel S."/>
            <person name="Bonilla J.A."/>
            <person name="Klyczek K."/>
            <person name="Garlena R.A."/>
            <person name="Russell D.A."/>
            <person name="Pope W.H."/>
            <person name="Jacobs-Sera D."/>
            <person name="Hatfull G.F."/>
        </authorList>
    </citation>
    <scope>NUCLEOTIDE SEQUENCE [LARGE SCALE GENOMIC DNA]</scope>
</reference>
<dbReference type="KEGG" id="vg:77936520"/>
<evidence type="ECO:0000313" key="2">
    <source>
        <dbReference type="Proteomes" id="UP000321915"/>
    </source>
</evidence>